<keyword evidence="10" id="KW-0012">Acyltransferase</keyword>
<evidence type="ECO:0000256" key="11">
    <source>
        <dbReference type="RuleBase" id="RU367023"/>
    </source>
</evidence>
<dbReference type="PANTHER" id="PTHR12317">
    <property type="entry name" value="DIACYLGLYCEROL O-ACYLTRANSFERASE"/>
    <property type="match status" value="1"/>
</dbReference>
<keyword evidence="4 11" id="KW-0808">Transferase</keyword>
<dbReference type="PANTHER" id="PTHR12317:SF79">
    <property type="entry name" value="ACYLTRANSFERASE"/>
    <property type="match status" value="1"/>
</dbReference>
<gene>
    <name evidence="12" type="ORF">PEVE_00025404</name>
</gene>
<organism evidence="12 13">
    <name type="scientific">Porites evermanni</name>
    <dbReference type="NCBI Taxonomy" id="104178"/>
    <lineage>
        <taxon>Eukaryota</taxon>
        <taxon>Metazoa</taxon>
        <taxon>Cnidaria</taxon>
        <taxon>Anthozoa</taxon>
        <taxon>Hexacorallia</taxon>
        <taxon>Scleractinia</taxon>
        <taxon>Fungiina</taxon>
        <taxon>Poritidae</taxon>
        <taxon>Porites</taxon>
    </lineage>
</organism>
<dbReference type="EC" id="2.3.1.-" evidence="11"/>
<evidence type="ECO:0000256" key="4">
    <source>
        <dbReference type="ARBA" id="ARBA00022679"/>
    </source>
</evidence>
<evidence type="ECO:0000313" key="13">
    <source>
        <dbReference type="Proteomes" id="UP001159427"/>
    </source>
</evidence>
<evidence type="ECO:0000256" key="8">
    <source>
        <dbReference type="ARBA" id="ARBA00023098"/>
    </source>
</evidence>
<evidence type="ECO:0000256" key="7">
    <source>
        <dbReference type="ARBA" id="ARBA00022989"/>
    </source>
</evidence>
<sequence length="478" mass="53656">MSGLATQKVRLLQGLSVLVFYWTLACGTCFGFGALIVYVVFNRLFMIWPLGVLYLTWVYFVDRKTFSRGGRRVEFIRNNPLFKYMRDYFPISLVKTTELDPARNYIFCYHPHGALSDGLAIGFGSEALQFSEKFPGIVPHIGVHSYMGWSPIFRDIVMGLGIVSVSHESCKFVLTQQGPGHSVAIVVGGSPEVLTMFPGSYILTLERRRGFIKLALETGSPLVPVFGFGQNDVFNIKKPKIDFLLTYKPGRSKWEKWCKIFLKCATLVMCGRFGVMPYPHPIAVVVGSPIPVEKVENPGEQQINKLHSEYKEKLIELFEQHRDTCGVPRETELIIQYNPLFDYMRDYFPISLVKTTQLDPARNYIFCYHPHGAIPDGLAIGFGSEALQFSKKFPGIVPYIGVHSFMGWSPIFREIVMGLGVVNVSRESCKFVLTQQGPGHSVAIVVGGASEVLNLFPGSYTLTLERRKGFIKLALETG</sequence>
<dbReference type="SUPFAM" id="SSF69593">
    <property type="entry name" value="Glycerol-3-phosphate (1)-acyltransferase"/>
    <property type="match status" value="1"/>
</dbReference>
<evidence type="ECO:0000256" key="10">
    <source>
        <dbReference type="ARBA" id="ARBA00023315"/>
    </source>
</evidence>
<keyword evidence="8" id="KW-0443">Lipid metabolism</keyword>
<dbReference type="EMBL" id="CALNXI010000342">
    <property type="protein sequence ID" value="CAH3025214.1"/>
    <property type="molecule type" value="Genomic_DNA"/>
</dbReference>
<accession>A0ABN8MB07</accession>
<keyword evidence="7 11" id="KW-1133">Transmembrane helix</keyword>
<dbReference type="Pfam" id="PF03982">
    <property type="entry name" value="DAGAT"/>
    <property type="match status" value="2"/>
</dbReference>
<keyword evidence="3" id="KW-0444">Lipid biosynthesis</keyword>
<dbReference type="CDD" id="cd07987">
    <property type="entry name" value="LPLAT_MGAT-like"/>
    <property type="match status" value="2"/>
</dbReference>
<evidence type="ECO:0000256" key="2">
    <source>
        <dbReference type="ARBA" id="ARBA00005420"/>
    </source>
</evidence>
<evidence type="ECO:0000256" key="5">
    <source>
        <dbReference type="ARBA" id="ARBA00022692"/>
    </source>
</evidence>
<evidence type="ECO:0000256" key="9">
    <source>
        <dbReference type="ARBA" id="ARBA00023136"/>
    </source>
</evidence>
<dbReference type="Proteomes" id="UP001159427">
    <property type="component" value="Unassembled WGS sequence"/>
</dbReference>
<evidence type="ECO:0000313" key="12">
    <source>
        <dbReference type="EMBL" id="CAH3025214.1"/>
    </source>
</evidence>
<keyword evidence="6 11" id="KW-0256">Endoplasmic reticulum</keyword>
<comment type="similarity">
    <text evidence="2 11">Belongs to the diacylglycerol acyltransferase family.</text>
</comment>
<evidence type="ECO:0000256" key="1">
    <source>
        <dbReference type="ARBA" id="ARBA00004477"/>
    </source>
</evidence>
<evidence type="ECO:0000256" key="6">
    <source>
        <dbReference type="ARBA" id="ARBA00022824"/>
    </source>
</evidence>
<comment type="subcellular location">
    <subcellularLocation>
        <location evidence="1 11">Endoplasmic reticulum membrane</location>
        <topology evidence="1 11">Multi-pass membrane protein</topology>
    </subcellularLocation>
</comment>
<keyword evidence="9 11" id="KW-0472">Membrane</keyword>
<evidence type="ECO:0000256" key="3">
    <source>
        <dbReference type="ARBA" id="ARBA00022516"/>
    </source>
</evidence>
<dbReference type="InterPro" id="IPR007130">
    <property type="entry name" value="DAGAT"/>
</dbReference>
<feature type="transmembrane region" description="Helical" evidence="11">
    <location>
        <begin position="12"/>
        <end position="39"/>
    </location>
</feature>
<comment type="caution">
    <text evidence="12">The sequence shown here is derived from an EMBL/GenBank/DDBJ whole genome shotgun (WGS) entry which is preliminary data.</text>
</comment>
<reference evidence="12 13" key="1">
    <citation type="submission" date="2022-05" db="EMBL/GenBank/DDBJ databases">
        <authorList>
            <consortium name="Genoscope - CEA"/>
            <person name="William W."/>
        </authorList>
    </citation>
    <scope>NUCLEOTIDE SEQUENCE [LARGE SCALE GENOMIC DNA]</scope>
</reference>
<keyword evidence="5 11" id="KW-0812">Transmembrane</keyword>
<proteinExistence type="inferred from homology"/>
<protein>
    <recommendedName>
        <fullName evidence="11">Acyltransferase</fullName>
        <ecNumber evidence="11">2.3.1.-</ecNumber>
    </recommendedName>
</protein>
<keyword evidence="13" id="KW-1185">Reference proteome</keyword>
<name>A0ABN8MB07_9CNID</name>
<feature type="transmembrane region" description="Helical" evidence="11">
    <location>
        <begin position="45"/>
        <end position="62"/>
    </location>
</feature>